<dbReference type="EMBL" id="AP027080">
    <property type="protein sequence ID" value="BDU72909.1"/>
    <property type="molecule type" value="Genomic_DNA"/>
</dbReference>
<sequence length="222" mass="23770">MQGAQDVTFMRVGPGELYLVPAPTADPGTDTASRVDGYYALFYGSAGKASKKVLTNGLVPWANLTSGGLNLKITSSTVEFKPNTSPKKKLKTGIEEATAEFEYYDVDPAHLVDTYGSNVLDLITVEAASGIAARKIALIGSDVSNKEYVALFRVPHPELDGEFWHHLMPSVTTIGDLDLKNGKDDPIQAKFSLQLGSSRWLKNAANRGVVLISDDPTAPATA</sequence>
<gene>
    <name evidence="1" type="ORF">METEAL_20830</name>
</gene>
<accession>A0AA48GKJ5</accession>
<dbReference type="KEGG" id="msil:METEAL_20830"/>
<protein>
    <submittedName>
        <fullName evidence="1">Uncharacterized protein</fullName>
    </submittedName>
</protein>
<proteinExistence type="predicted"/>
<dbReference type="Proteomes" id="UP001238179">
    <property type="component" value="Chromosome"/>
</dbReference>
<evidence type="ECO:0000313" key="2">
    <source>
        <dbReference type="Proteomes" id="UP001238179"/>
    </source>
</evidence>
<organism evidence="1 2">
    <name type="scientific">Mesoterricola silvestris</name>
    <dbReference type="NCBI Taxonomy" id="2927979"/>
    <lineage>
        <taxon>Bacteria</taxon>
        <taxon>Pseudomonadati</taxon>
        <taxon>Acidobacteriota</taxon>
        <taxon>Holophagae</taxon>
        <taxon>Holophagales</taxon>
        <taxon>Holophagaceae</taxon>
        <taxon>Mesoterricola</taxon>
    </lineage>
</organism>
<name>A0AA48GKJ5_9BACT</name>
<reference evidence="2" key="1">
    <citation type="journal article" date="2023" name="Int. J. Syst. Evol. Microbiol.">
        <title>Mesoterricola silvestris gen. nov., sp. nov., Mesoterricola sediminis sp. nov., Geothrix oryzae sp. nov., Geothrix edaphica sp. nov., Geothrix rubra sp. nov., and Geothrix limicola sp. nov., six novel members of Acidobacteriota isolated from soils.</title>
        <authorList>
            <person name="Itoh H."/>
            <person name="Sugisawa Y."/>
            <person name="Mise K."/>
            <person name="Xu Z."/>
            <person name="Kuniyasu M."/>
            <person name="Ushijima N."/>
            <person name="Kawano K."/>
            <person name="Kobayashi E."/>
            <person name="Shiratori Y."/>
            <person name="Masuda Y."/>
            <person name="Senoo K."/>
        </authorList>
    </citation>
    <scope>NUCLEOTIDE SEQUENCE [LARGE SCALE GENOMIC DNA]</scope>
    <source>
        <strain evidence="2">W79</strain>
    </source>
</reference>
<dbReference type="AlphaFoldDB" id="A0AA48GKJ5"/>
<keyword evidence="2" id="KW-1185">Reference proteome</keyword>
<evidence type="ECO:0000313" key="1">
    <source>
        <dbReference type="EMBL" id="BDU72909.1"/>
    </source>
</evidence>